<keyword evidence="2 5" id="KW-0285">Flavoprotein</keyword>
<evidence type="ECO:0000313" key="7">
    <source>
        <dbReference type="Proteomes" id="UP001642540"/>
    </source>
</evidence>
<dbReference type="InterPro" id="IPR036188">
    <property type="entry name" value="FAD/NAD-bd_sf"/>
</dbReference>
<gene>
    <name evidence="6" type="ORF">ODALV1_LOCUS13948</name>
</gene>
<accession>A0ABP1QQH3</accession>
<evidence type="ECO:0000256" key="1">
    <source>
        <dbReference type="ARBA" id="ARBA00009183"/>
    </source>
</evidence>
<dbReference type="SUPFAM" id="SSF51905">
    <property type="entry name" value="FAD/NAD(P)-binding domain"/>
    <property type="match status" value="2"/>
</dbReference>
<keyword evidence="4 5" id="KW-0560">Oxidoreductase</keyword>
<dbReference type="InterPro" id="IPR050346">
    <property type="entry name" value="FMO-like"/>
</dbReference>
<reference evidence="6 7" key="1">
    <citation type="submission" date="2024-08" db="EMBL/GenBank/DDBJ databases">
        <authorList>
            <person name="Cucini C."/>
            <person name="Frati F."/>
        </authorList>
    </citation>
    <scope>NUCLEOTIDE SEQUENCE [LARGE SCALE GENOMIC DNA]</scope>
</reference>
<dbReference type="InterPro" id="IPR020946">
    <property type="entry name" value="Flavin_mOase-like"/>
</dbReference>
<dbReference type="PANTHER" id="PTHR23023">
    <property type="entry name" value="DIMETHYLANILINE MONOOXYGENASE"/>
    <property type="match status" value="1"/>
</dbReference>
<comment type="similarity">
    <text evidence="1 5">Belongs to the FMO family.</text>
</comment>
<sequence length="504" mass="57665">MSVHESFKNHCEHYKDARVNAQGKKKVAIVGGGPSGLVSLRRVLDSFSLIGTLIEQKDDVGGIWYYKDEKKFPASSQNSTDSLDDLDNPENTTAMYDNLSCNLPYVLLELRDFKHERFAYTFATQQQVHHYLREYATHFNLWPHIRLNTSVVDVRPEFETLREGTSGKWIIETHNLQTNTFSSEIYDAVMICTGKHAYPYQRPIPGLKTFKGKVMHAKFFKNADDFIDQSVVLIGLGPSAADLALVLSTTAKKITVCHKFINGKKLGIVPKNVHQMSCVKKVTGDGIVTEENERVSCDCIIFCTGYGIKFPFLNPSCGVTIVEEKYVPHLYNKMIFTKRPTLFFLNLCYQTPEYVCMEIQACYAVNYLEGYTKLPSFQDMEAAVKAEEEDKIQREHPHSLWLQIGDLSADATWNYFWRIAEEIGIKDQFKDGPLLEQVYRISMQRMFGSLAIYKSDRLRIRTQTMWEYMLAAKPEFPDSKFEIVTIIANPDFTASVERLQLSDG</sequence>
<dbReference type="Proteomes" id="UP001642540">
    <property type="component" value="Unassembled WGS sequence"/>
</dbReference>
<keyword evidence="7" id="KW-1185">Reference proteome</keyword>
<evidence type="ECO:0000256" key="4">
    <source>
        <dbReference type="ARBA" id="ARBA00023002"/>
    </source>
</evidence>
<evidence type="ECO:0000256" key="5">
    <source>
        <dbReference type="RuleBase" id="RU361177"/>
    </source>
</evidence>
<dbReference type="Pfam" id="PF00743">
    <property type="entry name" value="FMO-like"/>
    <property type="match status" value="2"/>
</dbReference>
<organism evidence="6 7">
    <name type="scientific">Orchesella dallaii</name>
    <dbReference type="NCBI Taxonomy" id="48710"/>
    <lineage>
        <taxon>Eukaryota</taxon>
        <taxon>Metazoa</taxon>
        <taxon>Ecdysozoa</taxon>
        <taxon>Arthropoda</taxon>
        <taxon>Hexapoda</taxon>
        <taxon>Collembola</taxon>
        <taxon>Entomobryomorpha</taxon>
        <taxon>Entomobryoidea</taxon>
        <taxon>Orchesellidae</taxon>
        <taxon>Orchesellinae</taxon>
        <taxon>Orchesella</taxon>
    </lineage>
</organism>
<evidence type="ECO:0000313" key="6">
    <source>
        <dbReference type="EMBL" id="CAL8110067.1"/>
    </source>
</evidence>
<evidence type="ECO:0000256" key="3">
    <source>
        <dbReference type="ARBA" id="ARBA00022827"/>
    </source>
</evidence>
<comment type="caution">
    <text evidence="6">The sequence shown here is derived from an EMBL/GenBank/DDBJ whole genome shotgun (WGS) entry which is preliminary data.</text>
</comment>
<proteinExistence type="inferred from homology"/>
<dbReference type="Gene3D" id="3.50.50.60">
    <property type="entry name" value="FAD/NAD(P)-binding domain"/>
    <property type="match status" value="2"/>
</dbReference>
<keyword evidence="3 5" id="KW-0274">FAD</keyword>
<evidence type="ECO:0000256" key="2">
    <source>
        <dbReference type="ARBA" id="ARBA00022630"/>
    </source>
</evidence>
<dbReference type="EC" id="1.-.-.-" evidence="5"/>
<comment type="cofactor">
    <cofactor evidence="5">
        <name>FAD</name>
        <dbReference type="ChEBI" id="CHEBI:57692"/>
    </cofactor>
</comment>
<protein>
    <recommendedName>
        <fullName evidence="5">Flavin-containing monooxygenase</fullName>
        <ecNumber evidence="5">1.-.-.-</ecNumber>
    </recommendedName>
</protein>
<name>A0ABP1QQH3_9HEXA</name>
<dbReference type="PRINTS" id="PR00411">
    <property type="entry name" value="PNDRDTASEI"/>
</dbReference>
<dbReference type="EMBL" id="CAXLJM020000043">
    <property type="protein sequence ID" value="CAL8110067.1"/>
    <property type="molecule type" value="Genomic_DNA"/>
</dbReference>
<keyword evidence="5" id="KW-0503">Monooxygenase</keyword>